<dbReference type="OrthoDB" id="7752123at2759"/>
<accession>A0A653BE25</accession>
<evidence type="ECO:0008006" key="4">
    <source>
        <dbReference type="Google" id="ProtNLM"/>
    </source>
</evidence>
<sequence length="149" mass="16961">MKYFYIVAIFSCLFVKVHLLYQNEISLKCNGKRFENVTLTAYYPDYNEEQKAGGYLDKKGKLLNSLQDYIDNRAEYVTLSMDEGLGIPYGTKVCIPELNGHFGHRIVLEVRDSSFDLSGSGYSRADICVRSEIDSYDAIVNRVVSLVFV</sequence>
<gene>
    <name evidence="2" type="ORF">CALMAC_LOCUS229</name>
</gene>
<keyword evidence="1" id="KW-0732">Signal</keyword>
<feature type="chain" id="PRO_5024863885" description="MD-2-related lipid-recognition domain-containing protein" evidence="1">
    <location>
        <begin position="20"/>
        <end position="149"/>
    </location>
</feature>
<organism evidence="2 3">
    <name type="scientific">Callosobruchus maculatus</name>
    <name type="common">Southern cowpea weevil</name>
    <name type="synonym">Pulse bruchid</name>
    <dbReference type="NCBI Taxonomy" id="64391"/>
    <lineage>
        <taxon>Eukaryota</taxon>
        <taxon>Metazoa</taxon>
        <taxon>Ecdysozoa</taxon>
        <taxon>Arthropoda</taxon>
        <taxon>Hexapoda</taxon>
        <taxon>Insecta</taxon>
        <taxon>Pterygota</taxon>
        <taxon>Neoptera</taxon>
        <taxon>Endopterygota</taxon>
        <taxon>Coleoptera</taxon>
        <taxon>Polyphaga</taxon>
        <taxon>Cucujiformia</taxon>
        <taxon>Chrysomeloidea</taxon>
        <taxon>Chrysomelidae</taxon>
        <taxon>Bruchinae</taxon>
        <taxon>Bruchini</taxon>
        <taxon>Callosobruchus</taxon>
    </lineage>
</organism>
<evidence type="ECO:0000313" key="3">
    <source>
        <dbReference type="Proteomes" id="UP000410492"/>
    </source>
</evidence>
<dbReference type="EMBL" id="CAACVG010000242">
    <property type="protein sequence ID" value="VEN33832.1"/>
    <property type="molecule type" value="Genomic_DNA"/>
</dbReference>
<feature type="signal peptide" evidence="1">
    <location>
        <begin position="1"/>
        <end position="19"/>
    </location>
</feature>
<reference evidence="2 3" key="1">
    <citation type="submission" date="2019-01" db="EMBL/GenBank/DDBJ databases">
        <authorList>
            <person name="Sayadi A."/>
        </authorList>
    </citation>
    <scope>NUCLEOTIDE SEQUENCE [LARGE SCALE GENOMIC DNA]</scope>
</reference>
<dbReference type="Proteomes" id="UP000410492">
    <property type="component" value="Unassembled WGS sequence"/>
</dbReference>
<proteinExistence type="predicted"/>
<dbReference type="AlphaFoldDB" id="A0A653BE25"/>
<evidence type="ECO:0000256" key="1">
    <source>
        <dbReference type="SAM" id="SignalP"/>
    </source>
</evidence>
<evidence type="ECO:0000313" key="2">
    <source>
        <dbReference type="EMBL" id="VEN33832.1"/>
    </source>
</evidence>
<protein>
    <recommendedName>
        <fullName evidence="4">MD-2-related lipid-recognition domain-containing protein</fullName>
    </recommendedName>
</protein>
<name>A0A653BE25_CALMS</name>
<keyword evidence="3" id="KW-1185">Reference proteome</keyword>